<dbReference type="STRING" id="1051891.A0A0C3KMY7"/>
<feature type="domain" description="Protein kinase" evidence="11">
    <location>
        <begin position="47"/>
        <end position="636"/>
    </location>
</feature>
<evidence type="ECO:0000256" key="7">
    <source>
        <dbReference type="ARBA" id="ARBA00047899"/>
    </source>
</evidence>
<dbReference type="GO" id="GO:0050684">
    <property type="term" value="P:regulation of mRNA processing"/>
    <property type="evidence" value="ECO:0007669"/>
    <property type="project" value="TreeGrafter"/>
</dbReference>
<protein>
    <recommendedName>
        <fullName evidence="1">non-specific serine/threonine protein kinase</fullName>
        <ecNumber evidence="1">2.7.11.1</ecNumber>
    </recommendedName>
</protein>
<evidence type="ECO:0000256" key="8">
    <source>
        <dbReference type="ARBA" id="ARBA00048679"/>
    </source>
</evidence>
<dbReference type="InterPro" id="IPR011009">
    <property type="entry name" value="Kinase-like_dom_sf"/>
</dbReference>
<evidence type="ECO:0000313" key="12">
    <source>
        <dbReference type="EMBL" id="KIO22733.1"/>
    </source>
</evidence>
<keyword evidence="5" id="KW-0418">Kinase</keyword>
<evidence type="ECO:0000256" key="5">
    <source>
        <dbReference type="ARBA" id="ARBA00022777"/>
    </source>
</evidence>
<dbReference type="PROSITE" id="PS00108">
    <property type="entry name" value="PROTEIN_KINASE_ST"/>
    <property type="match status" value="1"/>
</dbReference>
<dbReference type="SMART" id="SM00220">
    <property type="entry name" value="S_TKc"/>
    <property type="match status" value="1"/>
</dbReference>
<feature type="compositionally biased region" description="Basic residues" evidence="10">
    <location>
        <begin position="696"/>
        <end position="706"/>
    </location>
</feature>
<dbReference type="InterPro" id="IPR008271">
    <property type="entry name" value="Ser/Thr_kinase_AS"/>
</dbReference>
<feature type="region of interest" description="Disordered" evidence="10">
    <location>
        <begin position="207"/>
        <end position="256"/>
    </location>
</feature>
<feature type="compositionally biased region" description="Low complexity" evidence="10">
    <location>
        <begin position="749"/>
        <end position="774"/>
    </location>
</feature>
<evidence type="ECO:0000256" key="6">
    <source>
        <dbReference type="ARBA" id="ARBA00022840"/>
    </source>
</evidence>
<keyword evidence="13" id="KW-1185">Reference proteome</keyword>
<dbReference type="EMBL" id="KN823102">
    <property type="protein sequence ID" value="KIO22733.1"/>
    <property type="molecule type" value="Genomic_DNA"/>
</dbReference>
<keyword evidence="2" id="KW-0723">Serine/threonine-protein kinase</keyword>
<feature type="compositionally biased region" description="Low complexity" evidence="10">
    <location>
        <begin position="362"/>
        <end position="379"/>
    </location>
</feature>
<feature type="compositionally biased region" description="Basic and acidic residues" evidence="10">
    <location>
        <begin position="383"/>
        <end position="401"/>
    </location>
</feature>
<dbReference type="Gene3D" id="3.30.200.20">
    <property type="entry name" value="Phosphorylase Kinase, domain 1"/>
    <property type="match status" value="1"/>
</dbReference>
<evidence type="ECO:0000256" key="9">
    <source>
        <dbReference type="PROSITE-ProRule" id="PRU10141"/>
    </source>
</evidence>
<keyword evidence="3" id="KW-0808">Transferase</keyword>
<dbReference type="PROSITE" id="PS50011">
    <property type="entry name" value="PROTEIN_KINASE_DOM"/>
    <property type="match status" value="1"/>
</dbReference>
<feature type="binding site" evidence="9">
    <location>
        <position position="76"/>
    </location>
    <ligand>
        <name>ATP</name>
        <dbReference type="ChEBI" id="CHEBI:30616"/>
    </ligand>
</feature>
<proteinExistence type="predicted"/>
<dbReference type="Proteomes" id="UP000054248">
    <property type="component" value="Unassembled WGS sequence"/>
</dbReference>
<feature type="compositionally biased region" description="Low complexity" evidence="10">
    <location>
        <begin position="414"/>
        <end position="425"/>
    </location>
</feature>
<dbReference type="GO" id="GO:0005634">
    <property type="term" value="C:nucleus"/>
    <property type="evidence" value="ECO:0007669"/>
    <property type="project" value="TreeGrafter"/>
</dbReference>
<reference evidence="12 13" key="1">
    <citation type="submission" date="2014-04" db="EMBL/GenBank/DDBJ databases">
        <authorList>
            <consortium name="DOE Joint Genome Institute"/>
            <person name="Kuo A."/>
            <person name="Girlanda M."/>
            <person name="Perotto S."/>
            <person name="Kohler A."/>
            <person name="Nagy L.G."/>
            <person name="Floudas D."/>
            <person name="Copeland A."/>
            <person name="Barry K.W."/>
            <person name="Cichocki N."/>
            <person name="Veneault-Fourrey C."/>
            <person name="LaButti K."/>
            <person name="Lindquist E.A."/>
            <person name="Lipzen A."/>
            <person name="Lundell T."/>
            <person name="Morin E."/>
            <person name="Murat C."/>
            <person name="Sun H."/>
            <person name="Tunlid A."/>
            <person name="Henrissat B."/>
            <person name="Grigoriev I.V."/>
            <person name="Hibbett D.S."/>
            <person name="Martin F."/>
            <person name="Nordberg H.P."/>
            <person name="Cantor M.N."/>
            <person name="Hua S.X."/>
        </authorList>
    </citation>
    <scope>NUCLEOTIDE SEQUENCE [LARGE SCALE GENOMIC DNA]</scope>
    <source>
        <strain evidence="12 13">MUT 4182</strain>
    </source>
</reference>
<dbReference type="SUPFAM" id="SSF56112">
    <property type="entry name" value="Protein kinase-like (PK-like)"/>
    <property type="match status" value="1"/>
</dbReference>
<evidence type="ECO:0000256" key="4">
    <source>
        <dbReference type="ARBA" id="ARBA00022741"/>
    </source>
</evidence>
<dbReference type="EC" id="2.7.11.1" evidence="1"/>
<comment type="catalytic activity">
    <reaction evidence="8">
        <text>L-seryl-[protein] + ATP = O-phospho-L-seryl-[protein] + ADP + H(+)</text>
        <dbReference type="Rhea" id="RHEA:17989"/>
        <dbReference type="Rhea" id="RHEA-COMP:9863"/>
        <dbReference type="Rhea" id="RHEA-COMP:11604"/>
        <dbReference type="ChEBI" id="CHEBI:15378"/>
        <dbReference type="ChEBI" id="CHEBI:29999"/>
        <dbReference type="ChEBI" id="CHEBI:30616"/>
        <dbReference type="ChEBI" id="CHEBI:83421"/>
        <dbReference type="ChEBI" id="CHEBI:456216"/>
        <dbReference type="EC" id="2.7.11.1"/>
    </reaction>
</comment>
<dbReference type="PANTHER" id="PTHR47634">
    <property type="entry name" value="PROTEIN KINASE DOMAIN-CONTAINING PROTEIN-RELATED"/>
    <property type="match status" value="1"/>
</dbReference>
<feature type="region of interest" description="Disordered" evidence="10">
    <location>
        <begin position="329"/>
        <end position="446"/>
    </location>
</feature>
<organism evidence="12 13">
    <name type="scientific">Tulasnella calospora MUT 4182</name>
    <dbReference type="NCBI Taxonomy" id="1051891"/>
    <lineage>
        <taxon>Eukaryota</taxon>
        <taxon>Fungi</taxon>
        <taxon>Dikarya</taxon>
        <taxon>Basidiomycota</taxon>
        <taxon>Agaricomycotina</taxon>
        <taxon>Agaricomycetes</taxon>
        <taxon>Cantharellales</taxon>
        <taxon>Tulasnellaceae</taxon>
        <taxon>Tulasnella</taxon>
    </lineage>
</organism>
<dbReference type="Gene3D" id="1.10.510.10">
    <property type="entry name" value="Transferase(Phosphotransferase) domain 1"/>
    <property type="match status" value="2"/>
</dbReference>
<feature type="compositionally biased region" description="Polar residues" evidence="10">
    <location>
        <begin position="230"/>
        <end position="243"/>
    </location>
</feature>
<keyword evidence="6 9" id="KW-0067">ATP-binding</keyword>
<feature type="compositionally biased region" description="Low complexity" evidence="10">
    <location>
        <begin position="719"/>
        <end position="741"/>
    </location>
</feature>
<gene>
    <name evidence="12" type="ORF">M407DRAFT_9796</name>
</gene>
<keyword evidence="4 9" id="KW-0547">Nucleotide-binding</keyword>
<dbReference type="Pfam" id="PF00069">
    <property type="entry name" value="Pkinase"/>
    <property type="match status" value="2"/>
</dbReference>
<reference evidence="13" key="2">
    <citation type="submission" date="2015-01" db="EMBL/GenBank/DDBJ databases">
        <title>Evolutionary Origins and Diversification of the Mycorrhizal Mutualists.</title>
        <authorList>
            <consortium name="DOE Joint Genome Institute"/>
            <consortium name="Mycorrhizal Genomics Consortium"/>
            <person name="Kohler A."/>
            <person name="Kuo A."/>
            <person name="Nagy L.G."/>
            <person name="Floudas D."/>
            <person name="Copeland A."/>
            <person name="Barry K.W."/>
            <person name="Cichocki N."/>
            <person name="Veneault-Fourrey C."/>
            <person name="LaButti K."/>
            <person name="Lindquist E.A."/>
            <person name="Lipzen A."/>
            <person name="Lundell T."/>
            <person name="Morin E."/>
            <person name="Murat C."/>
            <person name="Riley R."/>
            <person name="Ohm R."/>
            <person name="Sun H."/>
            <person name="Tunlid A."/>
            <person name="Henrissat B."/>
            <person name="Grigoriev I.V."/>
            <person name="Hibbett D.S."/>
            <person name="Martin F."/>
        </authorList>
    </citation>
    <scope>NUCLEOTIDE SEQUENCE [LARGE SCALE GENOMIC DNA]</scope>
    <source>
        <strain evidence="13">MUT 4182</strain>
    </source>
</reference>
<dbReference type="GO" id="GO:0000245">
    <property type="term" value="P:spliceosomal complex assembly"/>
    <property type="evidence" value="ECO:0007669"/>
    <property type="project" value="TreeGrafter"/>
</dbReference>
<feature type="compositionally biased region" description="Pro residues" evidence="10">
    <location>
        <begin position="404"/>
        <end position="413"/>
    </location>
</feature>
<evidence type="ECO:0000256" key="3">
    <source>
        <dbReference type="ARBA" id="ARBA00022679"/>
    </source>
</evidence>
<sequence>MDQFVGGTPTSYSSGSVLTEDEEDLEDYVKGGYHPVHIGDTFSDGRYIVVRKLGWGHFSTVWLAKDTKMDRHVALKVVKSAPRYTETALDEIKLLQRLIKPPGLKQPHAGAYHVISFLDHFKHKGPHGTHVCMVFEVLGENLLGLIKRHQSKGVPAPIVKQIAKQILLGLDYMHRICGVIHTDLKPENVLICIEDVESVVRTELEASNAAGHQAPTKLVGVPPSKGRGGNQTPRSDSISVCITGSQPLPSPGSSFGSSPMFDKWAFGMSKIDKDNSSSSNSNSGGPKTPGSSGTSFGGLSMTHALATTPSSELTTNAVNRTAQAMSAVQLDSVPPTAAKTKSIPKPPTGPSLLSQQAPKAVSQPSHDSQQPSHSSARSSSNDHVARAHSREQHPTHADHVHQHPPTPLTPPATQPTSPDPNAQQQQPPPPEGQAASPQDTEMLGPDALLGENSIMGEALMSEQDWENFPVERITVKIADLGNACWVDHHFTDDIQTRQYRCPEVILGAKWGVSADVWSSAALIFELLTGGDYLFDPQAGSKYSKDDDHIAQIMELMGEMPKSVAFAGKYSADFFNRRGELRHIHKLRYWPLQSVLHDKYLLPQQDATLIASFLNPMLHLHPDRRAKAGDMANHEWLSGIVVKGEYEAMAQLAAQASISGQATSGRMQIAAGTSNGMVLDDPTPATEVVSAPAGDQKKRKNKSKSKAKSPTPAPVEPSIQAASPHHNSSSQSPSKSKSPTSAQKEDALKPVSPMSPGSVSPAATAAAASKSRSPPVLKQQHVPVLETPKGGRSKPAAAGRPQGEKFVQAGDLDEVEPVGSGACNGVKLERERGQG</sequence>
<dbReference type="InterPro" id="IPR000719">
    <property type="entry name" value="Prot_kinase_dom"/>
</dbReference>
<dbReference type="PROSITE" id="PS00107">
    <property type="entry name" value="PROTEIN_KINASE_ATP"/>
    <property type="match status" value="1"/>
</dbReference>
<dbReference type="GO" id="GO:0004674">
    <property type="term" value="F:protein serine/threonine kinase activity"/>
    <property type="evidence" value="ECO:0007669"/>
    <property type="project" value="UniProtKB-KW"/>
</dbReference>
<dbReference type="PANTHER" id="PTHR47634:SF9">
    <property type="entry name" value="PROTEIN KINASE DOMAIN-CONTAINING PROTEIN-RELATED"/>
    <property type="match status" value="1"/>
</dbReference>
<dbReference type="HOGENOM" id="CLU_000288_81_8_1"/>
<comment type="catalytic activity">
    <reaction evidence="7">
        <text>L-threonyl-[protein] + ATP = O-phospho-L-threonyl-[protein] + ADP + H(+)</text>
        <dbReference type="Rhea" id="RHEA:46608"/>
        <dbReference type="Rhea" id="RHEA-COMP:11060"/>
        <dbReference type="Rhea" id="RHEA-COMP:11605"/>
        <dbReference type="ChEBI" id="CHEBI:15378"/>
        <dbReference type="ChEBI" id="CHEBI:30013"/>
        <dbReference type="ChEBI" id="CHEBI:30616"/>
        <dbReference type="ChEBI" id="CHEBI:61977"/>
        <dbReference type="ChEBI" id="CHEBI:456216"/>
        <dbReference type="EC" id="2.7.11.1"/>
    </reaction>
</comment>
<feature type="compositionally biased region" description="Low complexity" evidence="10">
    <location>
        <begin position="276"/>
        <end position="300"/>
    </location>
</feature>
<name>A0A0C3KMY7_9AGAM</name>
<dbReference type="InterPro" id="IPR017441">
    <property type="entry name" value="Protein_kinase_ATP_BS"/>
</dbReference>
<dbReference type="GO" id="GO:0005737">
    <property type="term" value="C:cytoplasm"/>
    <property type="evidence" value="ECO:0007669"/>
    <property type="project" value="TreeGrafter"/>
</dbReference>
<feature type="compositionally biased region" description="Low complexity" evidence="10">
    <location>
        <begin position="244"/>
        <end position="256"/>
    </location>
</feature>
<evidence type="ECO:0000259" key="11">
    <source>
        <dbReference type="PROSITE" id="PS50011"/>
    </source>
</evidence>
<evidence type="ECO:0000256" key="2">
    <source>
        <dbReference type="ARBA" id="ARBA00022527"/>
    </source>
</evidence>
<dbReference type="InterPro" id="IPR051334">
    <property type="entry name" value="SRPK"/>
</dbReference>
<evidence type="ECO:0000313" key="13">
    <source>
        <dbReference type="Proteomes" id="UP000054248"/>
    </source>
</evidence>
<dbReference type="FunFam" id="1.10.510.10:FF:000409">
    <property type="entry name" value="CMGC/SRPK protein kinase"/>
    <property type="match status" value="1"/>
</dbReference>
<dbReference type="GO" id="GO:0005524">
    <property type="term" value="F:ATP binding"/>
    <property type="evidence" value="ECO:0007669"/>
    <property type="project" value="UniProtKB-UniRule"/>
</dbReference>
<evidence type="ECO:0000256" key="1">
    <source>
        <dbReference type="ARBA" id="ARBA00012513"/>
    </source>
</evidence>
<accession>A0A0C3KMY7</accession>
<feature type="region of interest" description="Disordered" evidence="10">
    <location>
        <begin position="673"/>
        <end position="802"/>
    </location>
</feature>
<dbReference type="FunFam" id="3.30.200.20:FF:000076">
    <property type="entry name" value="CMGC/SRPK protein kinase"/>
    <property type="match status" value="1"/>
</dbReference>
<feature type="region of interest" description="Disordered" evidence="10">
    <location>
        <begin position="272"/>
        <end position="301"/>
    </location>
</feature>
<dbReference type="AlphaFoldDB" id="A0A0C3KMY7"/>
<evidence type="ECO:0000256" key="10">
    <source>
        <dbReference type="SAM" id="MobiDB-lite"/>
    </source>
</evidence>
<dbReference type="OrthoDB" id="2649at2759"/>